<dbReference type="PANTHER" id="PTHR13271">
    <property type="entry name" value="UNCHARACTERIZED PUTATIVE METHYLTRANSFERASE"/>
    <property type="match status" value="1"/>
</dbReference>
<dbReference type="InterPro" id="IPR050600">
    <property type="entry name" value="SETD3_SETD6_MTase"/>
</dbReference>
<gene>
    <name evidence="1" type="ORF">P5673_023370</name>
</gene>
<reference evidence="1" key="2">
    <citation type="journal article" date="2023" name="Science">
        <title>Genomic signatures of disease resistance in endangered staghorn corals.</title>
        <authorList>
            <person name="Vollmer S.V."/>
            <person name="Selwyn J.D."/>
            <person name="Despard B.A."/>
            <person name="Roesel C.L."/>
        </authorList>
    </citation>
    <scope>NUCLEOTIDE SEQUENCE</scope>
    <source>
        <strain evidence="1">K2</strain>
    </source>
</reference>
<dbReference type="EMBL" id="JARQWQ010000065">
    <property type="protein sequence ID" value="KAK2555023.1"/>
    <property type="molecule type" value="Genomic_DNA"/>
</dbReference>
<dbReference type="InterPro" id="IPR046341">
    <property type="entry name" value="SET_dom_sf"/>
</dbReference>
<evidence type="ECO:0000313" key="2">
    <source>
        <dbReference type="Proteomes" id="UP001249851"/>
    </source>
</evidence>
<keyword evidence="1" id="KW-0489">Methyltransferase</keyword>
<dbReference type="SUPFAM" id="SSF82199">
    <property type="entry name" value="SET domain"/>
    <property type="match status" value="1"/>
</dbReference>
<sequence length="180" mass="20863">MIAVDDIDKGESLFEIPQSLLLTPETSSISGILETLANDGQFALENRSGWTPLLVALMYEYTDPSSHWRPYLNLIPDINVLDQPMFWGTRERQKELKGTGILEDVEHDVQEIEEEYKCIAWPFINKHKQYFSESHHTLDLYKRMAAFGEEIFNTYGKLANCDLLKSYGFIECELPNKYDM</sequence>
<feature type="non-terminal residue" evidence="1">
    <location>
        <position position="1"/>
    </location>
</feature>
<dbReference type="GO" id="GO:0016279">
    <property type="term" value="F:protein-lysine N-methyltransferase activity"/>
    <property type="evidence" value="ECO:0007669"/>
    <property type="project" value="TreeGrafter"/>
</dbReference>
<dbReference type="AlphaFoldDB" id="A0AAD9Q5B9"/>
<comment type="caution">
    <text evidence="1">The sequence shown here is derived from an EMBL/GenBank/DDBJ whole genome shotgun (WGS) entry which is preliminary data.</text>
</comment>
<accession>A0AAD9Q5B9</accession>
<dbReference type="GO" id="GO:0032259">
    <property type="term" value="P:methylation"/>
    <property type="evidence" value="ECO:0007669"/>
    <property type="project" value="UniProtKB-KW"/>
</dbReference>
<evidence type="ECO:0000313" key="1">
    <source>
        <dbReference type="EMBL" id="KAK2555023.1"/>
    </source>
</evidence>
<dbReference type="GO" id="GO:0005634">
    <property type="term" value="C:nucleus"/>
    <property type="evidence" value="ECO:0007669"/>
    <property type="project" value="TreeGrafter"/>
</dbReference>
<keyword evidence="2" id="KW-1185">Reference proteome</keyword>
<proteinExistence type="predicted"/>
<name>A0AAD9Q5B9_ACRCE</name>
<dbReference type="PANTHER" id="PTHR13271:SF34">
    <property type="entry name" value="N-LYSINE METHYLTRANSFERASE SETD6"/>
    <property type="match status" value="1"/>
</dbReference>
<dbReference type="Proteomes" id="UP001249851">
    <property type="component" value="Unassembled WGS sequence"/>
</dbReference>
<reference evidence="1" key="1">
    <citation type="journal article" date="2023" name="G3 (Bethesda)">
        <title>Whole genome assembly and annotation of the endangered Caribbean coral Acropora cervicornis.</title>
        <authorList>
            <person name="Selwyn J.D."/>
            <person name="Vollmer S.V."/>
        </authorList>
    </citation>
    <scope>NUCLEOTIDE SEQUENCE</scope>
    <source>
        <strain evidence="1">K2</strain>
    </source>
</reference>
<protein>
    <submittedName>
        <fullName evidence="1">N-lysine methyltransferase setd6</fullName>
    </submittedName>
</protein>
<organism evidence="1 2">
    <name type="scientific">Acropora cervicornis</name>
    <name type="common">Staghorn coral</name>
    <dbReference type="NCBI Taxonomy" id="6130"/>
    <lineage>
        <taxon>Eukaryota</taxon>
        <taxon>Metazoa</taxon>
        <taxon>Cnidaria</taxon>
        <taxon>Anthozoa</taxon>
        <taxon>Hexacorallia</taxon>
        <taxon>Scleractinia</taxon>
        <taxon>Astrocoeniina</taxon>
        <taxon>Acroporidae</taxon>
        <taxon>Acropora</taxon>
    </lineage>
</organism>
<keyword evidence="1" id="KW-0808">Transferase</keyword>
<dbReference type="Gene3D" id="3.90.1410.10">
    <property type="entry name" value="set domain protein methyltransferase, domain 1"/>
    <property type="match status" value="2"/>
</dbReference>